<dbReference type="RefSeq" id="WP_006779890.1">
    <property type="nucleotide sequence ID" value="NZ_CP040506.1"/>
</dbReference>
<protein>
    <recommendedName>
        <fullName evidence="2">Metallo-beta-lactamase domain-containing protein</fullName>
    </recommendedName>
</protein>
<dbReference type="SUPFAM" id="SSF56281">
    <property type="entry name" value="Metallo-hydrolase/oxidoreductase"/>
    <property type="match status" value="1"/>
</dbReference>
<dbReference type="Pfam" id="PF00753">
    <property type="entry name" value="Lactamase_B"/>
    <property type="match status" value="1"/>
</dbReference>
<gene>
    <name evidence="3" type="ORF">HMPREF9473_01910</name>
</gene>
<reference evidence="3 4" key="1">
    <citation type="submission" date="2011-08" db="EMBL/GenBank/DDBJ databases">
        <title>The Genome Sequence of Clostridium hathewayi WAL-18680.</title>
        <authorList>
            <consortium name="The Broad Institute Genome Sequencing Platform"/>
            <person name="Earl A."/>
            <person name="Ward D."/>
            <person name="Feldgarden M."/>
            <person name="Gevers D."/>
            <person name="Finegold S.M."/>
            <person name="Summanen P.H."/>
            <person name="Molitoris D.R."/>
            <person name="Song M."/>
            <person name="Daigneault M."/>
            <person name="Allen-Vercoe E."/>
            <person name="Young S.K."/>
            <person name="Zeng Q."/>
            <person name="Gargeya S."/>
            <person name="Fitzgerald M."/>
            <person name="Haas B."/>
            <person name="Abouelleil A."/>
            <person name="Alvarado L."/>
            <person name="Arachchi H.M."/>
            <person name="Berlin A."/>
            <person name="Brown A."/>
            <person name="Chapman S.B."/>
            <person name="Chen Z."/>
            <person name="Dunbar C."/>
            <person name="Freedman E."/>
            <person name="Gearin G."/>
            <person name="Gellesch M."/>
            <person name="Goldberg J."/>
            <person name="Griggs A."/>
            <person name="Gujja S."/>
            <person name="Heiman D."/>
            <person name="Howarth C."/>
            <person name="Larson L."/>
            <person name="Lui A."/>
            <person name="MacDonald P.J.P."/>
            <person name="Montmayeur A."/>
            <person name="Murphy C."/>
            <person name="Neiman D."/>
            <person name="Pearson M."/>
            <person name="Priest M."/>
            <person name="Roberts A."/>
            <person name="Saif S."/>
            <person name="Shea T."/>
            <person name="Shenoy N."/>
            <person name="Sisk P."/>
            <person name="Stolte C."/>
            <person name="Sykes S."/>
            <person name="Wortman J."/>
            <person name="Nusbaum C."/>
            <person name="Birren B."/>
        </authorList>
    </citation>
    <scope>NUCLEOTIDE SEQUENCE [LARGE SCALE GENOMIC DNA]</scope>
    <source>
        <strain evidence="3 4">WAL-18680</strain>
    </source>
</reference>
<organism evidence="3 4">
    <name type="scientific">Hungatella hathewayi WAL-18680</name>
    <dbReference type="NCBI Taxonomy" id="742737"/>
    <lineage>
        <taxon>Bacteria</taxon>
        <taxon>Bacillati</taxon>
        <taxon>Bacillota</taxon>
        <taxon>Clostridia</taxon>
        <taxon>Lachnospirales</taxon>
        <taxon>Lachnospiraceae</taxon>
        <taxon>Hungatella</taxon>
    </lineage>
</organism>
<dbReference type="PANTHER" id="PTHR42951">
    <property type="entry name" value="METALLO-BETA-LACTAMASE DOMAIN-CONTAINING"/>
    <property type="match status" value="1"/>
</dbReference>
<dbReference type="InterPro" id="IPR001279">
    <property type="entry name" value="Metallo-B-lactamas"/>
</dbReference>
<evidence type="ECO:0000256" key="1">
    <source>
        <dbReference type="SAM" id="MobiDB-lite"/>
    </source>
</evidence>
<dbReference type="SMART" id="SM00849">
    <property type="entry name" value="Lactamase_B"/>
    <property type="match status" value="1"/>
</dbReference>
<proteinExistence type="predicted"/>
<dbReference type="HOGENOM" id="CLU_030571_0_1_9"/>
<evidence type="ECO:0000313" key="4">
    <source>
        <dbReference type="Proteomes" id="UP000005384"/>
    </source>
</evidence>
<dbReference type="Proteomes" id="UP000005384">
    <property type="component" value="Unassembled WGS sequence"/>
</dbReference>
<name>G5IEI3_9FIRM</name>
<keyword evidence="4" id="KW-1185">Reference proteome</keyword>
<dbReference type="PANTHER" id="PTHR42951:SF22">
    <property type="entry name" value="METALLO BETA-LACTAMASE SUPERFAMILY LIPOPROTEIN"/>
    <property type="match status" value="1"/>
</dbReference>
<dbReference type="EMBL" id="ADLN01000035">
    <property type="protein sequence ID" value="EHI60132.1"/>
    <property type="molecule type" value="Genomic_DNA"/>
</dbReference>
<dbReference type="InterPro" id="IPR050855">
    <property type="entry name" value="NDM-1-like"/>
</dbReference>
<dbReference type="Gene3D" id="3.60.15.10">
    <property type="entry name" value="Ribonuclease Z/Hydroxyacylglutathione hydrolase-like"/>
    <property type="match status" value="1"/>
</dbReference>
<feature type="domain" description="Metallo-beta-lactamase" evidence="2">
    <location>
        <begin position="23"/>
        <end position="224"/>
    </location>
</feature>
<evidence type="ECO:0000259" key="2">
    <source>
        <dbReference type="SMART" id="SM00849"/>
    </source>
</evidence>
<comment type="caution">
    <text evidence="3">The sequence shown here is derived from an EMBL/GenBank/DDBJ whole genome shotgun (WGS) entry which is preliminary data.</text>
</comment>
<sequence length="317" mass="35807">MLTKWFPMVQFQKDTWEIDEFDCASMFLLVGSERAMLIDCGIGIGDLRGAVEMITEKPLTVVISHGHVDHTGNGRQFEELWMHPADQKIPIPMSLERRRWDTRMIARRQKGCIGAPYNMFSLYPYHINEDLREPGEEERFPRIRDLYDGQQFDLGGGRIVTAYECPGHSRGEMVFLDHQTRTLFAGDALNFNLGVSAVPVETTLRSLKKIQGLKGQYDVIYNGHHDFRALGAPLDEDCLPDAIAILEDAMAGHIVPCETPSFWGQSIPLEPGERVAVASPGSDKEPKPGKRMTLRRGRVFLHIDPDKIREEGEENGC</sequence>
<dbReference type="AlphaFoldDB" id="G5IEI3"/>
<dbReference type="PATRIC" id="fig|742737.3.peg.1935"/>
<dbReference type="InterPro" id="IPR036866">
    <property type="entry name" value="RibonucZ/Hydroxyglut_hydro"/>
</dbReference>
<feature type="region of interest" description="Disordered" evidence="1">
    <location>
        <begin position="275"/>
        <end position="294"/>
    </location>
</feature>
<evidence type="ECO:0000313" key="3">
    <source>
        <dbReference type="EMBL" id="EHI60132.1"/>
    </source>
</evidence>
<accession>G5IEI3</accession>